<sequence length="1207" mass="134664">MRIEELILEGWDPSFNAITGLNGSGKSNILDAICFVLGITNMTAVRANNLMDLIYKRGQAGVTKASVTIVFDNSDRSSSPLGFEDAAQITVTRQVAVGNVSKYLLNGHKATLQQLQTLFQSVQLNINNPNFLVMQGKITKVLNMKPPEILGMVEEAAGTRMFEDRKEKALKTIAKKDKKVEELNNLLQEEVEPKLEKLREEKRSYLAHQKMTSELERLTRLVKAHEWTLAIKKAETAAAELKSRQKAVESCRRDIERCKKELQGMEKDVEDIQRKRDKPLMGRLLQEMTKGGKIQALANAVNDLDREMVKLKTQLEMKQSSLLDEQKRIQAAEKNVVEAEAALSDKRTAYDSDVAAFAGTKQEYDTATKDLAKAEELLQTLITGLSASSNDEGEAAGGYMGQLAEAKATMAAAATEAEQAKMKIGLLEKELKDKEPRAKKASKEGEGLTKEYDAAKKKLEALRASMGKMDWDENREKELSSRQAELDERIAGLVEKRDALKSRLAALDFSYSDPYPNFDRSKVKGLVANLINLDQSMYHNSTALEICAGGRLYNVVVEDEKVGSALLDKGKLRKRVTIIPLNKINAFRMSAEKLATAERLAPGKVSLALSLIGYDDDVAAAMAYVFGDMLICADKEAAQKVTFNKAVGVKSVTLEGDVYDPSGTLSGGAAPSSSGILRKVQELNALEQEIDTCQRELSQINKDLSKAKATIDAYRKAKRELDLKEHEVSLLEQQVQGSNAAKLLTEAASAKEDLAKLRETIEESKGKQKQAATECKRLEKEMADFKNNKDSKLKQIKADIADRKKTIAKQTGNIKSRQKEFQTAELEIQQLETDIKTAQHEVKDAKASHKRVEIELVTMQDEISDAQSKYSKAEAKLKQERAVLTAFDDELADLDQGIKNKKQEVADGELNLKRLDHDIVQHNKERSSADGLIENLEIQFPWIKDEQKHFGKPNTPYDFGGVNLTQAREKCRELESQQKSMGRKINNKVMGTLDNVEKWEQNLKKNMSTVDKDKGKLVSTIEELDRYKRDALMKTWKSVNDDFGLIFSELLPGNFAKLEVPENKDITQGLEVKVRLGQVWKQSLTELSGGQRSLIALSLIMAISRFKPAPIYIFDEIDAALDLNMTSNLGRLFGTRFKGTQFVIVSLKEGLFTGANVLFKARFRDGTSIVERVANRSKGVLTLNHDKDNHGSEERTRGTTNKRTKGK</sequence>
<protein>
    <submittedName>
        <fullName evidence="1">Uncharacterized protein</fullName>
    </submittedName>
</protein>
<dbReference type="Proteomes" id="UP001230649">
    <property type="component" value="Unassembled WGS sequence"/>
</dbReference>
<accession>A0ACC2WS49</accession>
<reference evidence="1" key="1">
    <citation type="submission" date="2023-04" db="EMBL/GenBank/DDBJ databases">
        <title>Draft Genome sequencing of Naganishia species isolated from polar environments using Oxford Nanopore Technology.</title>
        <authorList>
            <person name="Leo P."/>
            <person name="Venkateswaran K."/>
        </authorList>
    </citation>
    <scope>NUCLEOTIDE SEQUENCE</scope>
    <source>
        <strain evidence="1">MNA-CCFEE 5262</strain>
    </source>
</reference>
<evidence type="ECO:0000313" key="1">
    <source>
        <dbReference type="EMBL" id="KAJ9114125.1"/>
    </source>
</evidence>
<organism evidence="1 2">
    <name type="scientific">Naganishia adeliensis</name>
    <dbReference type="NCBI Taxonomy" id="92952"/>
    <lineage>
        <taxon>Eukaryota</taxon>
        <taxon>Fungi</taxon>
        <taxon>Dikarya</taxon>
        <taxon>Basidiomycota</taxon>
        <taxon>Agaricomycotina</taxon>
        <taxon>Tremellomycetes</taxon>
        <taxon>Filobasidiales</taxon>
        <taxon>Filobasidiaceae</taxon>
        <taxon>Naganishia</taxon>
    </lineage>
</organism>
<name>A0ACC2WS49_9TREE</name>
<proteinExistence type="predicted"/>
<evidence type="ECO:0000313" key="2">
    <source>
        <dbReference type="Proteomes" id="UP001230649"/>
    </source>
</evidence>
<gene>
    <name evidence="1" type="ORF">QFC20_001641</name>
</gene>
<keyword evidence="2" id="KW-1185">Reference proteome</keyword>
<comment type="caution">
    <text evidence="1">The sequence shown here is derived from an EMBL/GenBank/DDBJ whole genome shotgun (WGS) entry which is preliminary data.</text>
</comment>
<dbReference type="EMBL" id="JASBWS010000010">
    <property type="protein sequence ID" value="KAJ9114125.1"/>
    <property type="molecule type" value="Genomic_DNA"/>
</dbReference>